<protein>
    <submittedName>
        <fullName evidence="1">Uncharacterized protein</fullName>
    </submittedName>
</protein>
<proteinExistence type="predicted"/>
<dbReference type="AlphaFoldDB" id="A0A0E9RKE4"/>
<name>A0A0E9RKE4_ANGAN</name>
<reference evidence="1" key="1">
    <citation type="submission" date="2014-11" db="EMBL/GenBank/DDBJ databases">
        <authorList>
            <person name="Amaro Gonzalez C."/>
        </authorList>
    </citation>
    <scope>NUCLEOTIDE SEQUENCE</scope>
</reference>
<dbReference type="EMBL" id="GBXM01078941">
    <property type="protein sequence ID" value="JAH29636.1"/>
    <property type="molecule type" value="Transcribed_RNA"/>
</dbReference>
<organism evidence="1">
    <name type="scientific">Anguilla anguilla</name>
    <name type="common">European freshwater eel</name>
    <name type="synonym">Muraena anguilla</name>
    <dbReference type="NCBI Taxonomy" id="7936"/>
    <lineage>
        <taxon>Eukaryota</taxon>
        <taxon>Metazoa</taxon>
        <taxon>Chordata</taxon>
        <taxon>Craniata</taxon>
        <taxon>Vertebrata</taxon>
        <taxon>Euteleostomi</taxon>
        <taxon>Actinopterygii</taxon>
        <taxon>Neopterygii</taxon>
        <taxon>Teleostei</taxon>
        <taxon>Anguilliformes</taxon>
        <taxon>Anguillidae</taxon>
        <taxon>Anguilla</taxon>
    </lineage>
</organism>
<evidence type="ECO:0000313" key="1">
    <source>
        <dbReference type="EMBL" id="JAH29636.1"/>
    </source>
</evidence>
<sequence length="23" mass="2724">MNMLHHFTEMAVLFLVPRIYSSS</sequence>
<accession>A0A0E9RKE4</accession>
<reference evidence="1" key="2">
    <citation type="journal article" date="2015" name="Fish Shellfish Immunol.">
        <title>Early steps in the European eel (Anguilla anguilla)-Vibrio vulnificus interaction in the gills: Role of the RtxA13 toxin.</title>
        <authorList>
            <person name="Callol A."/>
            <person name="Pajuelo D."/>
            <person name="Ebbesson L."/>
            <person name="Teles M."/>
            <person name="MacKenzie S."/>
            <person name="Amaro C."/>
        </authorList>
    </citation>
    <scope>NUCLEOTIDE SEQUENCE</scope>
</reference>